<reference evidence="2 3" key="1">
    <citation type="submission" date="2016-04" db="EMBL/GenBank/DDBJ databases">
        <title>Genome sequence of Clostridium magnum DSM 2767.</title>
        <authorList>
            <person name="Poehlein A."/>
            <person name="Uhlig R."/>
            <person name="Fischer R."/>
            <person name="Bahl H."/>
            <person name="Daniel R."/>
        </authorList>
    </citation>
    <scope>NUCLEOTIDE SEQUENCE [LARGE SCALE GENOMIC DNA]</scope>
    <source>
        <strain evidence="2 3">DSM 2767</strain>
    </source>
</reference>
<dbReference type="EMBL" id="LWAE01000013">
    <property type="protein sequence ID" value="KZL88879.1"/>
    <property type="molecule type" value="Genomic_DNA"/>
</dbReference>
<sequence>MLCSNCGAENPVESLFCNKCGNKIVSEEINNIEVKEEVEAVAPIESDLQNGEHVIDITKPVIVSDVDSEIKETKDNSLRKGRQASKKSKLIIGSIVALLVISAGAYEYKQYSVIQQQNAIKTEIKNKLTEAEGYAKNKEYYKASKTLLAVKDKYNITANDYDGLSKTLEDKRNEYIVNDYYTQALKDIDTKNYSDLTSRVEYLVNFYSDKENIAGLCEKVVKIIEENKGDAGLSLLLDKIQKTYPNNEHYKEVKESVDAYRLAKYEASKSSQAASAPAPVKPVGPYEVTDIHWSNQNGVRYAMGNLKNTSGKRYSYVQVNINLYDENNNQVGSTIDNTANLEDGLTWIFKAVVTENSTRRFKIISVEYY</sequence>
<gene>
    <name evidence="2" type="ORF">CLMAG_57830</name>
</gene>
<proteinExistence type="predicted"/>
<dbReference type="Proteomes" id="UP000076603">
    <property type="component" value="Unassembled WGS sequence"/>
</dbReference>
<protein>
    <recommendedName>
        <fullName evidence="1">Zinc-ribbon domain-containing protein</fullName>
    </recommendedName>
</protein>
<dbReference type="InterPro" id="IPR047676">
    <property type="entry name" value="FxLYD_dom"/>
</dbReference>
<dbReference type="PATRIC" id="fig|1121326.3.peg.5843"/>
<dbReference type="OrthoDB" id="1938678at2"/>
<dbReference type="NCBIfam" id="NF038353">
    <property type="entry name" value="FxLYD_dom"/>
    <property type="match status" value="1"/>
</dbReference>
<keyword evidence="3" id="KW-1185">Reference proteome</keyword>
<dbReference type="AlphaFoldDB" id="A0A162QRU4"/>
<dbReference type="RefSeq" id="WP_066630393.1">
    <property type="nucleotide sequence ID" value="NZ_FQXL01000030.1"/>
</dbReference>
<evidence type="ECO:0000313" key="2">
    <source>
        <dbReference type="EMBL" id="KZL88879.1"/>
    </source>
</evidence>
<dbReference type="InterPro" id="IPR026870">
    <property type="entry name" value="Zinc_ribbon_dom"/>
</dbReference>
<feature type="domain" description="Zinc-ribbon" evidence="1">
    <location>
        <begin position="3"/>
        <end position="23"/>
    </location>
</feature>
<organism evidence="2 3">
    <name type="scientific">Clostridium magnum DSM 2767</name>
    <dbReference type="NCBI Taxonomy" id="1121326"/>
    <lineage>
        <taxon>Bacteria</taxon>
        <taxon>Bacillati</taxon>
        <taxon>Bacillota</taxon>
        <taxon>Clostridia</taxon>
        <taxon>Eubacteriales</taxon>
        <taxon>Clostridiaceae</taxon>
        <taxon>Clostridium</taxon>
    </lineage>
</organism>
<evidence type="ECO:0000313" key="3">
    <source>
        <dbReference type="Proteomes" id="UP000076603"/>
    </source>
</evidence>
<accession>A0A162QRU4</accession>
<dbReference type="Pfam" id="PF13240">
    <property type="entry name" value="Zn_Ribbon_1"/>
    <property type="match status" value="1"/>
</dbReference>
<comment type="caution">
    <text evidence="2">The sequence shown here is derived from an EMBL/GenBank/DDBJ whole genome shotgun (WGS) entry which is preliminary data.</text>
</comment>
<evidence type="ECO:0000259" key="1">
    <source>
        <dbReference type="Pfam" id="PF13240"/>
    </source>
</evidence>
<name>A0A162QRU4_9CLOT</name>